<keyword evidence="2" id="KW-0732">Signal</keyword>
<dbReference type="RefSeq" id="WP_104597960.1">
    <property type="nucleotide sequence ID" value="NZ_MIGV01000009.1"/>
</dbReference>
<dbReference type="EMBL" id="MIGV01000009">
    <property type="protein sequence ID" value="PPT76387.1"/>
    <property type="molecule type" value="Genomic_DNA"/>
</dbReference>
<protein>
    <recommendedName>
        <fullName evidence="5">Secreted protein</fullName>
    </recommendedName>
</protein>
<sequence length="390" mass="40714">MLKLLCLSLSCVMALAACDRTGTSADAAATQQSGAGQGDGDHMVSVDTPEPVAPPPRPRAQAGEAGWPRAELDAGKAWISCATDYSSDAGDGTLLPALDRASVEAALAPCRDTGLLRVRYAGKINAGFAALVWRLAAVAEQLQLPHRILDLDSSGGQVEAAIRAGDVIGESNWTIWVREGSICHSACVFVLAAGDNRLVAGKVGIHRMMRISSKATSRAELNRELREVYGNVKDYLERNGVAVAVADLMMTVPNRSLRLLTMDELREYGLDGTNAVQDDLERIRQMRKCGDAFVRRKDAFLVAFDQKCKGEGADLEAVNACGLALKQRFGFPDAACPEESPLAETDAAALPATAAAQAAAAVDAEAGASSAAPAAASAAEPAPDPAQGDG</sequence>
<dbReference type="Proteomes" id="UP000238270">
    <property type="component" value="Unassembled WGS sequence"/>
</dbReference>
<evidence type="ECO:0000313" key="3">
    <source>
        <dbReference type="EMBL" id="PPT76387.1"/>
    </source>
</evidence>
<dbReference type="AlphaFoldDB" id="A0A2S6Z5E4"/>
<organism evidence="3 4">
    <name type="scientific">Xanthomonas arboricola pv. populi</name>
    <dbReference type="NCBI Taxonomy" id="487823"/>
    <lineage>
        <taxon>Bacteria</taxon>
        <taxon>Pseudomonadati</taxon>
        <taxon>Pseudomonadota</taxon>
        <taxon>Gammaproteobacteria</taxon>
        <taxon>Lysobacterales</taxon>
        <taxon>Lysobacteraceae</taxon>
        <taxon>Xanthomonas</taxon>
    </lineage>
</organism>
<dbReference type="PROSITE" id="PS51257">
    <property type="entry name" value="PROKAR_LIPOPROTEIN"/>
    <property type="match status" value="1"/>
</dbReference>
<evidence type="ECO:0008006" key="5">
    <source>
        <dbReference type="Google" id="ProtNLM"/>
    </source>
</evidence>
<name>A0A2S6Z5E4_9XANT</name>
<gene>
    <name evidence="3" type="ORF">XaplCFBP3122_10125</name>
</gene>
<dbReference type="SUPFAM" id="SSF52096">
    <property type="entry name" value="ClpP/crotonase"/>
    <property type="match status" value="1"/>
</dbReference>
<feature type="signal peptide" evidence="2">
    <location>
        <begin position="1"/>
        <end position="16"/>
    </location>
</feature>
<feature type="chain" id="PRO_5015399934" description="Secreted protein" evidence="2">
    <location>
        <begin position="17"/>
        <end position="390"/>
    </location>
</feature>
<evidence type="ECO:0000313" key="4">
    <source>
        <dbReference type="Proteomes" id="UP000238270"/>
    </source>
</evidence>
<evidence type="ECO:0000256" key="2">
    <source>
        <dbReference type="SAM" id="SignalP"/>
    </source>
</evidence>
<evidence type="ECO:0000256" key="1">
    <source>
        <dbReference type="SAM" id="MobiDB-lite"/>
    </source>
</evidence>
<feature type="region of interest" description="Disordered" evidence="1">
    <location>
        <begin position="370"/>
        <end position="390"/>
    </location>
</feature>
<dbReference type="InterPro" id="IPR029045">
    <property type="entry name" value="ClpP/crotonase-like_dom_sf"/>
</dbReference>
<feature type="region of interest" description="Disordered" evidence="1">
    <location>
        <begin position="29"/>
        <end position="65"/>
    </location>
</feature>
<accession>A0A2S6Z5E4</accession>
<comment type="caution">
    <text evidence="3">The sequence shown here is derived from an EMBL/GenBank/DDBJ whole genome shotgun (WGS) entry which is preliminary data.</text>
</comment>
<feature type="compositionally biased region" description="Low complexity" evidence="1">
    <location>
        <begin position="370"/>
        <end position="381"/>
    </location>
</feature>
<proteinExistence type="predicted"/>
<reference evidence="3 4" key="1">
    <citation type="submission" date="2016-08" db="EMBL/GenBank/DDBJ databases">
        <title>Evolution of the type three secretion system and type three effector repertoires in Xanthomonas.</title>
        <authorList>
            <person name="Merda D."/>
            <person name="Briand M."/>
            <person name="Bosis E."/>
            <person name="Rousseau C."/>
            <person name="Portier P."/>
            <person name="Jacques M.-A."/>
            <person name="Fischer-Le Saux M."/>
        </authorList>
    </citation>
    <scope>NUCLEOTIDE SEQUENCE [LARGE SCALE GENOMIC DNA]</scope>
    <source>
        <strain evidence="3 4">CFBP 3122</strain>
    </source>
</reference>
<dbReference type="Gene3D" id="3.90.226.10">
    <property type="entry name" value="2-enoyl-CoA Hydratase, Chain A, domain 1"/>
    <property type="match status" value="1"/>
</dbReference>